<proteinExistence type="predicted"/>
<protein>
    <submittedName>
        <fullName evidence="1">Uncharacterized protein</fullName>
    </submittedName>
</protein>
<evidence type="ECO:0000313" key="1">
    <source>
        <dbReference type="EMBL" id="OHE97194.1"/>
    </source>
</evidence>
<reference evidence="1 2" key="1">
    <citation type="submission" date="2016-09" db="EMBL/GenBank/DDBJ databases">
        <authorList>
            <person name="Capua I."/>
            <person name="De Benedictis P."/>
            <person name="Joannis T."/>
            <person name="Lombin L.H."/>
            <person name="Cattoli G."/>
        </authorList>
    </citation>
    <scope>NUCLEOTIDE SEQUENCE [LARGE SCALE GENOMIC DNA]</scope>
    <source>
        <strain evidence="1 2">IMI 309357</strain>
    </source>
</reference>
<organism evidence="1 2">
    <name type="scientific">Colletotrichum orchidophilum</name>
    <dbReference type="NCBI Taxonomy" id="1209926"/>
    <lineage>
        <taxon>Eukaryota</taxon>
        <taxon>Fungi</taxon>
        <taxon>Dikarya</taxon>
        <taxon>Ascomycota</taxon>
        <taxon>Pezizomycotina</taxon>
        <taxon>Sordariomycetes</taxon>
        <taxon>Hypocreomycetidae</taxon>
        <taxon>Glomerellales</taxon>
        <taxon>Glomerellaceae</taxon>
        <taxon>Colletotrichum</taxon>
    </lineage>
</organism>
<comment type="caution">
    <text evidence="1">The sequence shown here is derived from an EMBL/GenBank/DDBJ whole genome shotgun (WGS) entry which is preliminary data.</text>
</comment>
<dbReference type="GeneID" id="34560594"/>
<keyword evidence="2" id="KW-1185">Reference proteome</keyword>
<evidence type="ECO:0000313" key="2">
    <source>
        <dbReference type="Proteomes" id="UP000176998"/>
    </source>
</evidence>
<name>A0A1G4B725_9PEZI</name>
<accession>A0A1G4B725</accession>
<dbReference type="AlphaFoldDB" id="A0A1G4B725"/>
<sequence>MKVRKASHRSLLVGLKSAIRIIVPIRNVIVSLSVRRTRNGAPSLASLLAPLLFPLRASLVPCSYLYSTHAVSGYAIGLGASPPCLRSTLRWKFLNGLDGKNCYPLLRAHPPSAQATLEADAKLTLDFSHSLGISPRKRKVASPARHGRDSLPLCLSSCRSNSWDGQILDMAVGPSSLPLLTCALFSSLVLSGSRAGVLGIRCTSFLKKFLWEMKPWRCPGECEKTAPTINLVKPPTRTKSPELFLIAAVEADQGMGSVAPAHAPCSHTCSNGLSATLRRCPRMHNVGRSKAAKSPAY</sequence>
<dbReference type="EMBL" id="MJBS01000060">
    <property type="protein sequence ID" value="OHE97194.1"/>
    <property type="molecule type" value="Genomic_DNA"/>
</dbReference>
<gene>
    <name evidence="1" type="ORF">CORC01_07448</name>
</gene>
<dbReference type="Proteomes" id="UP000176998">
    <property type="component" value="Unassembled WGS sequence"/>
</dbReference>
<dbReference type="RefSeq" id="XP_022474349.1">
    <property type="nucleotide sequence ID" value="XM_022619084.1"/>
</dbReference>